<keyword evidence="2" id="KW-1185">Reference proteome</keyword>
<dbReference type="Proteomes" id="UP000276542">
    <property type="component" value="Unassembled WGS sequence"/>
</dbReference>
<comment type="caution">
    <text evidence="1">The sequence shown here is derived from an EMBL/GenBank/DDBJ whole genome shotgun (WGS) entry which is preliminary data.</text>
</comment>
<evidence type="ECO:0000313" key="2">
    <source>
        <dbReference type="Proteomes" id="UP000276542"/>
    </source>
</evidence>
<name>A0A3A5H3X0_9ACTN</name>
<protein>
    <recommendedName>
        <fullName evidence="3">SGNH/GDSL hydrolase family protein</fullName>
    </recommendedName>
</protein>
<evidence type="ECO:0008006" key="3">
    <source>
        <dbReference type="Google" id="ProtNLM"/>
    </source>
</evidence>
<dbReference type="AlphaFoldDB" id="A0A3A5H3X0"/>
<dbReference type="EMBL" id="QYRP01000002">
    <property type="protein sequence ID" value="RJS45436.1"/>
    <property type="molecule type" value="Genomic_DNA"/>
</dbReference>
<reference evidence="2" key="1">
    <citation type="submission" date="2018-09" db="EMBL/GenBank/DDBJ databases">
        <authorList>
            <person name="Zhu H."/>
        </authorList>
    </citation>
    <scope>NUCLEOTIDE SEQUENCE [LARGE SCALE GENOMIC DNA]</scope>
    <source>
        <strain evidence="2">K1W22B-1</strain>
    </source>
</reference>
<organism evidence="1 2">
    <name type="scientific">Nocardioides cavernaquae</name>
    <dbReference type="NCBI Taxonomy" id="2321396"/>
    <lineage>
        <taxon>Bacteria</taxon>
        <taxon>Bacillati</taxon>
        <taxon>Actinomycetota</taxon>
        <taxon>Actinomycetes</taxon>
        <taxon>Propionibacteriales</taxon>
        <taxon>Nocardioidaceae</taxon>
        <taxon>Nocardioides</taxon>
    </lineage>
</organism>
<dbReference type="RefSeq" id="WP_120059336.1">
    <property type="nucleotide sequence ID" value="NZ_QYRP01000002.1"/>
</dbReference>
<evidence type="ECO:0000313" key="1">
    <source>
        <dbReference type="EMBL" id="RJS45436.1"/>
    </source>
</evidence>
<dbReference type="OrthoDB" id="3772527at2"/>
<sequence>MRELRDRHVDPTLRQLARVRRQLLRGEVDVLLLGDSSCLFGAAGDTDTAMIPELIARELGGLRVAAISGAGYSARQHAEFLRILGTLPVRPQYLVTSVCVRTGCSVHVTQHPTYSYELTRVHLAQIDSAARRIRYVHRKPRTDPSAYDRFHALPVTTRWGGASTIGAFRDRLKGQGPPPWPIEHERALFDYFHGEEYSSETPGIADWVEFGRQVAAYGVPTVSYRTAAPMARGELNFPGEFEAHAQSNIKLVDDAIRSTAGADYQIVGGDLDDVDFANATDATEHFSISGRLKLARAIARALIPPLPGDQT</sequence>
<accession>A0A3A5H3X0</accession>
<gene>
    <name evidence="1" type="ORF">D4739_03830</name>
</gene>
<proteinExistence type="predicted"/>